<name>A0ACC0WHW7_9STRA</name>
<gene>
    <name evidence="1" type="ORF">PsorP6_012405</name>
</gene>
<proteinExistence type="predicted"/>
<keyword evidence="2" id="KW-1185">Reference proteome</keyword>
<dbReference type="Proteomes" id="UP001163321">
    <property type="component" value="Chromosome 13"/>
</dbReference>
<evidence type="ECO:0000313" key="2">
    <source>
        <dbReference type="Proteomes" id="UP001163321"/>
    </source>
</evidence>
<reference evidence="1 2" key="1">
    <citation type="journal article" date="2022" name="bioRxiv">
        <title>The genome of the oomycete Peronosclerospora sorghi, a cosmopolitan pathogen of maize and sorghum, is inflated with dispersed pseudogenes.</title>
        <authorList>
            <person name="Fletcher K."/>
            <person name="Martin F."/>
            <person name="Isakeit T."/>
            <person name="Cavanaugh K."/>
            <person name="Magill C."/>
            <person name="Michelmore R."/>
        </authorList>
    </citation>
    <scope>NUCLEOTIDE SEQUENCE [LARGE SCALE GENOMIC DNA]</scope>
    <source>
        <strain evidence="1">P6</strain>
    </source>
</reference>
<protein>
    <submittedName>
        <fullName evidence="1">Uncharacterized protein</fullName>
    </submittedName>
</protein>
<accession>A0ACC0WHW7</accession>
<organism evidence="1 2">
    <name type="scientific">Peronosclerospora sorghi</name>
    <dbReference type="NCBI Taxonomy" id="230839"/>
    <lineage>
        <taxon>Eukaryota</taxon>
        <taxon>Sar</taxon>
        <taxon>Stramenopiles</taxon>
        <taxon>Oomycota</taxon>
        <taxon>Peronosporomycetes</taxon>
        <taxon>Peronosporales</taxon>
        <taxon>Peronosporaceae</taxon>
        <taxon>Peronosclerospora</taxon>
    </lineage>
</organism>
<evidence type="ECO:0000313" key="1">
    <source>
        <dbReference type="EMBL" id="KAI9917675.1"/>
    </source>
</evidence>
<sequence length="106" mass="11241">MEDVATGGYAAYTKQGYLGMDYCELYPAYAPCIDPEPLPMLMALGYASGLAMANVAVAVSNMGQPALLYLVPTTLGALLVLAKRRGDLDTMWTGAGVTEEKQSDAR</sequence>
<comment type="caution">
    <text evidence="1">The sequence shown here is derived from an EMBL/GenBank/DDBJ whole genome shotgun (WGS) entry which is preliminary data.</text>
</comment>
<dbReference type="EMBL" id="CM047592">
    <property type="protein sequence ID" value="KAI9917675.1"/>
    <property type="molecule type" value="Genomic_DNA"/>
</dbReference>